<dbReference type="EMBL" id="MT144732">
    <property type="protein sequence ID" value="QJH98419.1"/>
    <property type="molecule type" value="Genomic_DNA"/>
</dbReference>
<sequence>MKLKNGEIFGAVQALTELSDRDLPVKFSYWLARLINKLDGANKALEKVRNDLVKKYGKQTEKGNIEVKPGDDGWEDFARGFNELMAEEVEVDVSPVNLPLKLPLEIDGKPILVKTNVLAALEKFIGLAE</sequence>
<protein>
    <submittedName>
        <fullName evidence="1">Uncharacterized protein</fullName>
    </submittedName>
</protein>
<reference evidence="1" key="1">
    <citation type="submission" date="2020-03" db="EMBL/GenBank/DDBJ databases">
        <title>The deep terrestrial virosphere.</title>
        <authorList>
            <person name="Holmfeldt K."/>
            <person name="Nilsson E."/>
            <person name="Simone D."/>
            <person name="Lopez-Fernandez M."/>
            <person name="Wu X."/>
            <person name="de Brujin I."/>
            <person name="Lundin D."/>
            <person name="Andersson A."/>
            <person name="Bertilsson S."/>
            <person name="Dopson M."/>
        </authorList>
    </citation>
    <scope>NUCLEOTIDE SEQUENCE</scope>
    <source>
        <strain evidence="2">MM415B01236</strain>
        <strain evidence="1">TM448A02710</strain>
        <strain evidence="3">TM448B01309</strain>
    </source>
</reference>
<evidence type="ECO:0000313" key="1">
    <source>
        <dbReference type="EMBL" id="QJA52413.1"/>
    </source>
</evidence>
<dbReference type="AlphaFoldDB" id="A0A6H1ZWV6"/>
<name>A0A6H1ZWV6_9ZZZZ</name>
<dbReference type="EMBL" id="MT141383">
    <property type="protein sequence ID" value="QJA59750.1"/>
    <property type="molecule type" value="Genomic_DNA"/>
</dbReference>
<dbReference type="EMBL" id="MT144338">
    <property type="protein sequence ID" value="QJA52413.1"/>
    <property type="molecule type" value="Genomic_DNA"/>
</dbReference>
<evidence type="ECO:0000313" key="3">
    <source>
        <dbReference type="EMBL" id="QJH98419.1"/>
    </source>
</evidence>
<accession>A0A6H1ZWV6</accession>
<gene>
    <name evidence="2" type="ORF">MM415B01236_0009</name>
    <name evidence="1" type="ORF">TM448A02710_0001</name>
    <name evidence="3" type="ORF">TM448B01309_0007</name>
</gene>
<organism evidence="1">
    <name type="scientific">viral metagenome</name>
    <dbReference type="NCBI Taxonomy" id="1070528"/>
    <lineage>
        <taxon>unclassified sequences</taxon>
        <taxon>metagenomes</taxon>
        <taxon>organismal metagenomes</taxon>
    </lineage>
</organism>
<proteinExistence type="predicted"/>
<evidence type="ECO:0000313" key="2">
    <source>
        <dbReference type="EMBL" id="QJA59750.1"/>
    </source>
</evidence>